<dbReference type="CDD" id="cd21699">
    <property type="entry name" value="JMTM_APP_like"/>
    <property type="match status" value="1"/>
</dbReference>
<name>A0A9P5B722_9HYPO</name>
<gene>
    <name evidence="7" type="ORF">FAGAP_6665</name>
</gene>
<organism evidence="7 8">
    <name type="scientific">Fusarium agapanthi</name>
    <dbReference type="NCBI Taxonomy" id="1803897"/>
    <lineage>
        <taxon>Eukaryota</taxon>
        <taxon>Fungi</taxon>
        <taxon>Dikarya</taxon>
        <taxon>Ascomycota</taxon>
        <taxon>Pezizomycotina</taxon>
        <taxon>Sordariomycetes</taxon>
        <taxon>Hypocreomycetidae</taxon>
        <taxon>Hypocreales</taxon>
        <taxon>Nectriaceae</taxon>
        <taxon>Fusarium</taxon>
        <taxon>Fusarium fujikuroi species complex</taxon>
    </lineage>
</organism>
<keyword evidence="3 6" id="KW-1133">Transmembrane helix</keyword>
<feature type="region of interest" description="Disordered" evidence="5">
    <location>
        <begin position="166"/>
        <end position="198"/>
    </location>
</feature>
<evidence type="ECO:0000256" key="6">
    <source>
        <dbReference type="SAM" id="Phobius"/>
    </source>
</evidence>
<comment type="subcellular location">
    <subcellularLocation>
        <location evidence="1">Membrane</location>
        <topology evidence="1">Single-pass membrane protein</topology>
    </subcellularLocation>
</comment>
<dbReference type="GO" id="GO:0071944">
    <property type="term" value="C:cell periphery"/>
    <property type="evidence" value="ECO:0007669"/>
    <property type="project" value="UniProtKB-ARBA"/>
</dbReference>
<proteinExistence type="predicted"/>
<feature type="region of interest" description="Disordered" evidence="5">
    <location>
        <begin position="251"/>
        <end position="286"/>
    </location>
</feature>
<feature type="compositionally biased region" description="Basic and acidic residues" evidence="5">
    <location>
        <begin position="273"/>
        <end position="286"/>
    </location>
</feature>
<evidence type="ECO:0008006" key="9">
    <source>
        <dbReference type="Google" id="ProtNLM"/>
    </source>
</evidence>
<reference evidence="7" key="1">
    <citation type="submission" date="2020-01" db="EMBL/GenBank/DDBJ databases">
        <title>Identification and distribution of gene clusters putatively required for synthesis of sphingolipid metabolism inhibitors in phylogenetically diverse species of the filamentous fungus Fusarium.</title>
        <authorList>
            <person name="Kim H.-S."/>
            <person name="Busman M."/>
            <person name="Brown D.W."/>
            <person name="Divon H."/>
            <person name="Uhlig S."/>
            <person name="Proctor R.H."/>
        </authorList>
    </citation>
    <scope>NUCLEOTIDE SEQUENCE</scope>
    <source>
        <strain evidence="7">NRRL 31653</strain>
    </source>
</reference>
<dbReference type="Proteomes" id="UP000737391">
    <property type="component" value="Unassembled WGS sequence"/>
</dbReference>
<dbReference type="AlphaFoldDB" id="A0A9P5B722"/>
<feature type="transmembrane region" description="Helical" evidence="6">
    <location>
        <begin position="205"/>
        <end position="228"/>
    </location>
</feature>
<evidence type="ECO:0000256" key="4">
    <source>
        <dbReference type="ARBA" id="ARBA00023136"/>
    </source>
</evidence>
<protein>
    <recommendedName>
        <fullName evidence="9">Mid2 domain-containing protein</fullName>
    </recommendedName>
</protein>
<keyword evidence="2 6" id="KW-0812">Transmembrane</keyword>
<keyword evidence="4 6" id="KW-0472">Membrane</keyword>
<dbReference type="PANTHER" id="PTHR15549">
    <property type="entry name" value="PAIRED IMMUNOGLOBULIN-LIKE TYPE 2 RECEPTOR"/>
    <property type="match status" value="1"/>
</dbReference>
<evidence type="ECO:0000313" key="8">
    <source>
        <dbReference type="Proteomes" id="UP000737391"/>
    </source>
</evidence>
<dbReference type="InterPro" id="IPR051694">
    <property type="entry name" value="Immunoregulatory_rcpt-like"/>
</dbReference>
<dbReference type="OrthoDB" id="4848821at2759"/>
<keyword evidence="8" id="KW-1185">Reference proteome</keyword>
<sequence length="286" mass="30017">MTTLPTLPSTWTAPTSCFASTNYYYVLLGGGYFSNLYGTPTPVGTGNTPSGACFPPSFTINQRYITDGGCPSGYTRACATAGSYNGEPASTVTCCPSVTENVFSFMCRDHQYGCHATATAGVVWTGVVTDLGLDDPTEAPVTRKPGSAEGIEAWGIKFISVSPTSHSTATSTATADDTSSTSDQPSGDGEAEGSAAGSGRLSTGAIAGIAVGAVAVCVSILVAAFLLLRHKRKRQQVQVPVHQEPITMIPKQTEAYQLDAPEPPRHYGYPDPRYPDSDRRAWELPG</sequence>
<evidence type="ECO:0000256" key="3">
    <source>
        <dbReference type="ARBA" id="ARBA00022989"/>
    </source>
</evidence>
<evidence type="ECO:0000256" key="5">
    <source>
        <dbReference type="SAM" id="MobiDB-lite"/>
    </source>
</evidence>
<evidence type="ECO:0000256" key="1">
    <source>
        <dbReference type="ARBA" id="ARBA00004167"/>
    </source>
</evidence>
<evidence type="ECO:0000256" key="2">
    <source>
        <dbReference type="ARBA" id="ARBA00022692"/>
    </source>
</evidence>
<accession>A0A9P5B722</accession>
<dbReference type="EMBL" id="LUFC02000455">
    <property type="protein sequence ID" value="KAF4497142.1"/>
    <property type="molecule type" value="Genomic_DNA"/>
</dbReference>
<comment type="caution">
    <text evidence="7">The sequence shown here is derived from an EMBL/GenBank/DDBJ whole genome shotgun (WGS) entry which is preliminary data.</text>
</comment>
<dbReference type="GO" id="GO:0016020">
    <property type="term" value="C:membrane"/>
    <property type="evidence" value="ECO:0007669"/>
    <property type="project" value="UniProtKB-SubCell"/>
</dbReference>
<evidence type="ECO:0000313" key="7">
    <source>
        <dbReference type="EMBL" id="KAF4497142.1"/>
    </source>
</evidence>